<gene>
    <name evidence="1" type="ordered locus">Desor_4113</name>
</gene>
<protein>
    <submittedName>
        <fullName evidence="1">Uncharacterized protein</fullName>
    </submittedName>
</protein>
<accession>G7WH42</accession>
<name>G7WH42_DESOD</name>
<dbReference type="KEGG" id="dor:Desor_4113"/>
<evidence type="ECO:0000313" key="1">
    <source>
        <dbReference type="EMBL" id="AET69550.1"/>
    </source>
</evidence>
<proteinExistence type="predicted"/>
<organism evidence="1 2">
    <name type="scientific">Desulfosporosinus orientis (strain ATCC 19365 / DSM 765 / NCIMB 8382 / VKM B-1628 / Singapore I)</name>
    <name type="common">Desulfotomaculum orientis</name>
    <dbReference type="NCBI Taxonomy" id="768706"/>
    <lineage>
        <taxon>Bacteria</taxon>
        <taxon>Bacillati</taxon>
        <taxon>Bacillota</taxon>
        <taxon>Clostridia</taxon>
        <taxon>Eubacteriales</taxon>
        <taxon>Desulfitobacteriaceae</taxon>
        <taxon>Desulfosporosinus</taxon>
    </lineage>
</organism>
<dbReference type="PATRIC" id="fig|768706.3.peg.4168"/>
<dbReference type="Proteomes" id="UP000006346">
    <property type="component" value="Chromosome"/>
</dbReference>
<reference evidence="2" key="1">
    <citation type="submission" date="2011-11" db="EMBL/GenBank/DDBJ databases">
        <title>Complete sequence of Desulfosporosinus orientis DSM 765.</title>
        <authorList>
            <person name="Lucas S."/>
            <person name="Han J."/>
            <person name="Lapidus A."/>
            <person name="Cheng J.-F."/>
            <person name="Goodwin L."/>
            <person name="Pitluck S."/>
            <person name="Peters L."/>
            <person name="Ovchinnikova G."/>
            <person name="Teshima H."/>
            <person name="Detter J.C."/>
            <person name="Han C."/>
            <person name="Tapia R."/>
            <person name="Land M."/>
            <person name="Hauser L."/>
            <person name="Kyrpides N."/>
            <person name="Ivanova N."/>
            <person name="Pagani I."/>
            <person name="Pester M."/>
            <person name="Spring S."/>
            <person name="Ollivier B."/>
            <person name="Rattei T."/>
            <person name="Klenk H.-P."/>
            <person name="Wagner M."/>
            <person name="Loy A."/>
            <person name="Woyke T."/>
        </authorList>
    </citation>
    <scope>NUCLEOTIDE SEQUENCE [LARGE SCALE GENOMIC DNA]</scope>
    <source>
        <strain evidence="2">ATCC 19365 / DSM 765 / NCIMB 8382 / VKM B-1628</strain>
    </source>
</reference>
<keyword evidence="2" id="KW-1185">Reference proteome</keyword>
<dbReference type="EMBL" id="CP003108">
    <property type="protein sequence ID" value="AET69550.1"/>
    <property type="molecule type" value="Genomic_DNA"/>
</dbReference>
<sequence length="39" mass="4406">MGLTSETVELLCVYTIDKINSTIYYNVNSIDYFIGARKG</sequence>
<dbReference type="HOGENOM" id="CLU_3308551_0_0_9"/>
<dbReference type="AlphaFoldDB" id="G7WH42"/>
<evidence type="ECO:0000313" key="2">
    <source>
        <dbReference type="Proteomes" id="UP000006346"/>
    </source>
</evidence>
<dbReference type="STRING" id="768706.Desor_4113"/>
<reference evidence="1 2" key="2">
    <citation type="journal article" date="2012" name="J. Bacteriol.">
        <title>Complete genome sequences of Desulfosporosinus orientis DSM765T, Desulfosporosinus youngiae DSM17734T, Desulfosporosinus meridiei DSM13257T, and Desulfosporosinus acidiphilus DSM22704T.</title>
        <authorList>
            <person name="Pester M."/>
            <person name="Brambilla E."/>
            <person name="Alazard D."/>
            <person name="Rattei T."/>
            <person name="Weinmaier T."/>
            <person name="Han J."/>
            <person name="Lucas S."/>
            <person name="Lapidus A."/>
            <person name="Cheng J.F."/>
            <person name="Goodwin L."/>
            <person name="Pitluck S."/>
            <person name="Peters L."/>
            <person name="Ovchinnikova G."/>
            <person name="Teshima H."/>
            <person name="Detter J.C."/>
            <person name="Han C.S."/>
            <person name="Tapia R."/>
            <person name="Land M.L."/>
            <person name="Hauser L."/>
            <person name="Kyrpides N.C."/>
            <person name="Ivanova N.N."/>
            <person name="Pagani I."/>
            <person name="Huntmann M."/>
            <person name="Wei C.L."/>
            <person name="Davenport K.W."/>
            <person name="Daligault H."/>
            <person name="Chain P.S."/>
            <person name="Chen A."/>
            <person name="Mavromatis K."/>
            <person name="Markowitz V."/>
            <person name="Szeto E."/>
            <person name="Mikhailova N."/>
            <person name="Pati A."/>
            <person name="Wagner M."/>
            <person name="Woyke T."/>
            <person name="Ollivier B."/>
            <person name="Klenk H.P."/>
            <person name="Spring S."/>
            <person name="Loy A."/>
        </authorList>
    </citation>
    <scope>NUCLEOTIDE SEQUENCE [LARGE SCALE GENOMIC DNA]</scope>
    <source>
        <strain evidence="2">ATCC 19365 / DSM 765 / NCIMB 8382 / VKM B-1628</strain>
    </source>
</reference>